<evidence type="ECO:0000313" key="3">
    <source>
        <dbReference type="EMBL" id="MBS4213657.1"/>
    </source>
</evidence>
<keyword evidence="4" id="KW-1185">Reference proteome</keyword>
<dbReference type="SUPFAM" id="SSF109604">
    <property type="entry name" value="HD-domain/PDEase-like"/>
    <property type="match status" value="1"/>
</dbReference>
<dbReference type="Pfam" id="PF20971">
    <property type="entry name" value="MASE12"/>
    <property type="match status" value="1"/>
</dbReference>
<feature type="transmembrane region" description="Helical" evidence="1">
    <location>
        <begin position="54"/>
        <end position="73"/>
    </location>
</feature>
<feature type="domain" description="HD-GYP" evidence="2">
    <location>
        <begin position="186"/>
        <end position="382"/>
    </location>
</feature>
<proteinExistence type="predicted"/>
<evidence type="ECO:0000313" key="4">
    <source>
        <dbReference type="Proteomes" id="UP000679749"/>
    </source>
</evidence>
<organism evidence="3 4">
    <name type="scientific">Neobacillus rhizophilus</name>
    <dbReference type="NCBI Taxonomy" id="2833579"/>
    <lineage>
        <taxon>Bacteria</taxon>
        <taxon>Bacillati</taxon>
        <taxon>Bacillota</taxon>
        <taxon>Bacilli</taxon>
        <taxon>Bacillales</taxon>
        <taxon>Bacillaceae</taxon>
        <taxon>Neobacillus</taxon>
    </lineage>
</organism>
<dbReference type="PANTHER" id="PTHR43155">
    <property type="entry name" value="CYCLIC DI-GMP PHOSPHODIESTERASE PA4108-RELATED"/>
    <property type="match status" value="1"/>
</dbReference>
<dbReference type="InterPro" id="IPR006675">
    <property type="entry name" value="HDIG_dom"/>
</dbReference>
<dbReference type="Gene3D" id="1.10.3210.10">
    <property type="entry name" value="Hypothetical protein af1432"/>
    <property type="match status" value="1"/>
</dbReference>
<feature type="transmembrane region" description="Helical" evidence="1">
    <location>
        <begin position="116"/>
        <end position="140"/>
    </location>
</feature>
<dbReference type="RefSeq" id="WP_213118187.1">
    <property type="nucleotide sequence ID" value="NZ_JAGYPF010000003.1"/>
</dbReference>
<comment type="caution">
    <text evidence="3">The sequence shown here is derived from an EMBL/GenBank/DDBJ whole genome shotgun (WGS) entry which is preliminary data.</text>
</comment>
<feature type="transmembrane region" description="Helical" evidence="1">
    <location>
        <begin position="152"/>
        <end position="172"/>
    </location>
</feature>
<accession>A0A942YV79</accession>
<name>A0A942YV79_9BACI</name>
<feature type="transmembrane region" description="Helical" evidence="1">
    <location>
        <begin position="20"/>
        <end position="39"/>
    </location>
</feature>
<sequence length="401" mass="46158">MKTKKIDPNILNEESQTIKWFIVLFYIISISYDLIYSIISKYNPILQYKTPDLLGLWIYVFMFALIPVARYLYKNQRQHQIKYVYFISYTTLTLINDVISFIGKPEIYKSGNAVEILWLLLSPIFVSNTFFKVVSLGLLLKYSIAGLIIQTPNVLSALLLLAVLSIFSFIILNRFQSYVRAIKTSYDQQLVGLVKGVIATLELKDPYTRGHSERVASYALELAKINGKFSVDDLKDFNYACLLHDIGKIHIPDRILMKPGRLTNEEYEIIKAHTVVGAEAVSKIVGFKHSIEVIRSHHERWDGKGYPDQLKGEEIPYLARVSAIADAFDAMTSTRSYRSALSVEEAYKRILEGKGSQFDPELVDNFQKVFPKWKKIHDSFNEEIDKIMLHNNFWVEKEVEG</sequence>
<dbReference type="AlphaFoldDB" id="A0A942YV79"/>
<dbReference type="InterPro" id="IPR003607">
    <property type="entry name" value="HD/PDEase_dom"/>
</dbReference>
<evidence type="ECO:0000256" key="1">
    <source>
        <dbReference type="SAM" id="Phobius"/>
    </source>
</evidence>
<reference evidence="3" key="1">
    <citation type="submission" date="2021-05" db="EMBL/GenBank/DDBJ databases">
        <title>Novel Bacillus species.</title>
        <authorList>
            <person name="Liu G."/>
        </authorList>
    </citation>
    <scope>NUCLEOTIDE SEQUENCE</scope>
    <source>
        <strain evidence="3">FJAT-49825</strain>
    </source>
</reference>
<dbReference type="EMBL" id="JAGYPF010000003">
    <property type="protein sequence ID" value="MBS4213657.1"/>
    <property type="molecule type" value="Genomic_DNA"/>
</dbReference>
<feature type="transmembrane region" description="Helical" evidence="1">
    <location>
        <begin position="85"/>
        <end position="104"/>
    </location>
</feature>
<dbReference type="SMART" id="SM00471">
    <property type="entry name" value="HDc"/>
    <property type="match status" value="1"/>
</dbReference>
<dbReference type="InterPro" id="IPR048436">
    <property type="entry name" value="MASE12"/>
</dbReference>
<dbReference type="NCBIfam" id="TIGR00277">
    <property type="entry name" value="HDIG"/>
    <property type="match status" value="1"/>
</dbReference>
<keyword evidence="1" id="KW-0812">Transmembrane</keyword>
<dbReference type="InterPro" id="IPR037522">
    <property type="entry name" value="HD_GYP_dom"/>
</dbReference>
<keyword evidence="1" id="KW-1133">Transmembrane helix</keyword>
<keyword evidence="1" id="KW-0472">Membrane</keyword>
<evidence type="ECO:0000259" key="2">
    <source>
        <dbReference type="PROSITE" id="PS51832"/>
    </source>
</evidence>
<gene>
    <name evidence="3" type="ORF">KHA99_14470</name>
</gene>
<protein>
    <submittedName>
        <fullName evidence="3">HD-GYP domain-containing protein</fullName>
    </submittedName>
</protein>
<dbReference type="Pfam" id="PF13487">
    <property type="entry name" value="HD_5"/>
    <property type="match status" value="1"/>
</dbReference>
<dbReference type="PROSITE" id="PS51832">
    <property type="entry name" value="HD_GYP"/>
    <property type="match status" value="1"/>
</dbReference>
<dbReference type="CDD" id="cd00077">
    <property type="entry name" value="HDc"/>
    <property type="match status" value="1"/>
</dbReference>
<dbReference type="Proteomes" id="UP000679749">
    <property type="component" value="Unassembled WGS sequence"/>
</dbReference>